<organism evidence="4 5">
    <name type="scientific">Rhynchospora pubera</name>
    <dbReference type="NCBI Taxonomy" id="906938"/>
    <lineage>
        <taxon>Eukaryota</taxon>
        <taxon>Viridiplantae</taxon>
        <taxon>Streptophyta</taxon>
        <taxon>Embryophyta</taxon>
        <taxon>Tracheophyta</taxon>
        <taxon>Spermatophyta</taxon>
        <taxon>Magnoliopsida</taxon>
        <taxon>Liliopsida</taxon>
        <taxon>Poales</taxon>
        <taxon>Cyperaceae</taxon>
        <taxon>Cyperoideae</taxon>
        <taxon>Rhynchosporeae</taxon>
        <taxon>Rhynchospora</taxon>
    </lineage>
</organism>
<dbReference type="AlphaFoldDB" id="A0AAV8D505"/>
<dbReference type="PANTHER" id="PTHR21494:SF2">
    <property type="entry name" value="NUCLEIC ACID BINDING PROTEIN"/>
    <property type="match status" value="1"/>
</dbReference>
<sequence>MATAEPPPKKRKVLDPLLDSSLSPSQEEVLRKRRNREEVRTLLDCYRRIRLCVERNDPRLMPDLEQAYISLISASRGCTSVQRIVAELIPQYASFCPTALEAAAKVSINMYHWSLSIISRGEDTDLSAYHTVRACILGLAKICHTASHKAPSSSVIAGICSAVFTNVLTFFVSTFEGKDIYHVGSGYTAKLLDPMEFLFDLKEKEDESGDELQTDYLYKLFELRVLCLLCIFITSPRNVMEACFEIGVSGEIDRVAKAGVYFVNQICHDLTDSTASKEESGTDDTHKTRSVVDDHVTPGTSQASQQDNCYLQMVINKDPSFKAWIVSKHKNLPVSHSPRAILEISSHIERVLASLPEEFHEKEIEDFPMSEEMQESPENLPSNATNSAHINLTDSIPEKRVEQQLSNTDTATPNGSPNIFDFNRNGVSSFVVSASKELWVSCHGTNATESSLKSKFEEFGPLDRFLFYLPKHFALIEYKNITDSIKAHGFMQGSTMWGGSLKVKYLDRGLGSKGFVEGVAVGDSCYVYVGNVLSLQERDDILSELTSSGLKGPINFVDLKGENAVLMEFGSAEEATVAKARIRSRACTSRSDGVATNKFTTGRFLTANMQNDEPQRTSRTFYSAEHISCNPSPRLNNESFGPCTPSGQVFQPGWFNRSDQETPDFSSGMDPLFSGPLSTSMDRQLQLRPHQNFSMIDPKLAALQITPIRPIRPKLAALQITPIRPPVLPPSVSASFLPPPPPYPPQTNQVSQGIVSTSNFHMNPTAPLPFIPSSVTPFSQLPRSSLQNPEKVIPPLAQVSGMSLQNSSKLVPPHFPPPSHMPPVIMPPHISPSSVPPDVEMPNIHKWKGTLSKSGVNYCAIFAVREESGACRYVNGASEPKDWPIKLDVTKRTDLKHVRTTFSNTPPNKREVCRLLPASSSDQKGFHDFIAYLNQRECAGVIKIPGIRPMWSRLLFILSHSPENCNMLGINQNPLDCLIALVLPKDTNSE</sequence>
<dbReference type="GO" id="GO:0003723">
    <property type="term" value="F:RNA binding"/>
    <property type="evidence" value="ECO:0007669"/>
    <property type="project" value="UniProtKB-UniRule"/>
</dbReference>
<evidence type="ECO:0000259" key="3">
    <source>
        <dbReference type="PROSITE" id="PS50102"/>
    </source>
</evidence>
<evidence type="ECO:0000256" key="2">
    <source>
        <dbReference type="SAM" id="MobiDB-lite"/>
    </source>
</evidence>
<dbReference type="PANTHER" id="PTHR21494">
    <property type="entry name" value="ACTIVATING SIGNAL COINTEGRATOR 1 COMPLEX SUBUNIT 2 ASC-1 COMPLEX SUBUNIT P100"/>
    <property type="match status" value="1"/>
</dbReference>
<feature type="region of interest" description="Disordered" evidence="2">
    <location>
        <begin position="369"/>
        <end position="388"/>
    </location>
</feature>
<evidence type="ECO:0000256" key="1">
    <source>
        <dbReference type="PROSITE-ProRule" id="PRU00176"/>
    </source>
</evidence>
<proteinExistence type="predicted"/>
<keyword evidence="5" id="KW-1185">Reference proteome</keyword>
<dbReference type="InterPro" id="IPR012677">
    <property type="entry name" value="Nucleotide-bd_a/b_plait_sf"/>
</dbReference>
<dbReference type="EMBL" id="JAMFTS010000004">
    <property type="protein sequence ID" value="KAJ4763715.1"/>
    <property type="molecule type" value="Genomic_DNA"/>
</dbReference>
<dbReference type="CDD" id="cd00590">
    <property type="entry name" value="RRM_SF"/>
    <property type="match status" value="1"/>
</dbReference>
<keyword evidence="1" id="KW-0694">RNA-binding</keyword>
<dbReference type="PROSITE" id="PS50102">
    <property type="entry name" value="RRM"/>
    <property type="match status" value="1"/>
</dbReference>
<dbReference type="Gene3D" id="3.30.70.330">
    <property type="match status" value="1"/>
</dbReference>
<dbReference type="Proteomes" id="UP001140206">
    <property type="component" value="Chromosome 4"/>
</dbReference>
<evidence type="ECO:0000313" key="5">
    <source>
        <dbReference type="Proteomes" id="UP001140206"/>
    </source>
</evidence>
<dbReference type="InterPro" id="IPR012921">
    <property type="entry name" value="SPOC_C"/>
</dbReference>
<comment type="caution">
    <text evidence="4">The sequence shown here is derived from an EMBL/GenBank/DDBJ whole genome shotgun (WGS) entry which is preliminary data.</text>
</comment>
<dbReference type="InterPro" id="IPR052586">
    <property type="entry name" value="ASCC2"/>
</dbReference>
<dbReference type="InterPro" id="IPR000504">
    <property type="entry name" value="RRM_dom"/>
</dbReference>
<dbReference type="InterPro" id="IPR035979">
    <property type="entry name" value="RBD_domain_sf"/>
</dbReference>
<gene>
    <name evidence="4" type="ORF">LUZ62_074090</name>
</gene>
<feature type="compositionally biased region" description="Basic and acidic residues" evidence="2">
    <location>
        <begin position="274"/>
        <end position="296"/>
    </location>
</feature>
<protein>
    <submittedName>
        <fullName evidence="4">Nucleic acid binding protein</fullName>
    </submittedName>
</protein>
<feature type="compositionally biased region" description="Polar residues" evidence="2">
    <location>
        <begin position="376"/>
        <end position="388"/>
    </location>
</feature>
<dbReference type="SUPFAM" id="SSF54928">
    <property type="entry name" value="RNA-binding domain, RBD"/>
    <property type="match status" value="1"/>
</dbReference>
<accession>A0AAV8D505</accession>
<dbReference type="CDD" id="cd21546">
    <property type="entry name" value="SPOC_FPA-like"/>
    <property type="match status" value="1"/>
</dbReference>
<reference evidence="4" key="1">
    <citation type="submission" date="2022-08" db="EMBL/GenBank/DDBJ databases">
        <authorList>
            <person name="Marques A."/>
        </authorList>
    </citation>
    <scope>NUCLEOTIDE SEQUENCE</scope>
    <source>
        <strain evidence="4">RhyPub2mFocal</strain>
        <tissue evidence="4">Leaves</tissue>
    </source>
</reference>
<dbReference type="Pfam" id="PF07744">
    <property type="entry name" value="SPOC"/>
    <property type="match status" value="1"/>
</dbReference>
<feature type="domain" description="RRM" evidence="3">
    <location>
        <begin position="436"/>
        <end position="508"/>
    </location>
</feature>
<dbReference type="GO" id="GO:0043130">
    <property type="term" value="F:ubiquitin binding"/>
    <property type="evidence" value="ECO:0007669"/>
    <property type="project" value="TreeGrafter"/>
</dbReference>
<name>A0AAV8D505_9POAL</name>
<feature type="region of interest" description="Disordered" evidence="2">
    <location>
        <begin position="274"/>
        <end position="304"/>
    </location>
</feature>
<evidence type="ECO:0000313" key="4">
    <source>
        <dbReference type="EMBL" id="KAJ4763715.1"/>
    </source>
</evidence>